<dbReference type="PANTHER" id="PTHR14964">
    <property type="entry name" value="NUCLEAR RECEPTOR BINDING FACTOR 2"/>
    <property type="match status" value="1"/>
</dbReference>
<protein>
    <recommendedName>
        <fullName evidence="2">Nuclear receptor-binding factor 2 MIT domain-containing protein</fullName>
    </recommendedName>
</protein>
<reference evidence="1" key="1">
    <citation type="journal article" date="2014" name="BMC Genomics">
        <title>Characterizing the developmental transcriptome of the oriental fruit fly, Bactrocera dorsalis (Diptera: Tephritidae) through comparative genomic analysis with Drosophila melanogaster utilizing modENCODE datasets.</title>
        <authorList>
            <person name="Geib S.M."/>
            <person name="Calla B."/>
            <person name="Hall B."/>
            <person name="Hou S."/>
            <person name="Manoukis N.C."/>
        </authorList>
    </citation>
    <scope>NUCLEOTIDE SEQUENCE</scope>
    <source>
        <strain evidence="1">Punador</strain>
    </source>
</reference>
<sequence>MDYAPLNLAHFHERRANRFLNRHRYDDAYKAIETSLIYLQDAFKSALMPKSVELLNTQKWEYQRKLSQIQMHKQEHESLKHKEIVPLSATTTNTPPVLLFRTDSNLTAQSVAKSIDRTVREFDTKLNISPMKRTNSRENKDYRSANTIAEEHGDTPKGFVKAIAPIAQSPYERDAGRPAFYITDSDEIPSLTPLELPSFEYHSYTSTPSLADLSVNFNK</sequence>
<dbReference type="InterPro" id="IPR039679">
    <property type="entry name" value="NRBF2"/>
</dbReference>
<dbReference type="EMBL" id="GAKP01010869">
    <property type="protein sequence ID" value="JAC48083.1"/>
    <property type="molecule type" value="Transcribed_RNA"/>
</dbReference>
<accession>A0A034W2T2</accession>
<proteinExistence type="predicted"/>
<evidence type="ECO:0008006" key="2">
    <source>
        <dbReference type="Google" id="ProtNLM"/>
    </source>
</evidence>
<dbReference type="OrthoDB" id="3694230at2759"/>
<organism evidence="1">
    <name type="scientific">Bactrocera dorsalis</name>
    <name type="common">Oriental fruit fly</name>
    <name type="synonym">Dacus dorsalis</name>
    <dbReference type="NCBI Taxonomy" id="27457"/>
    <lineage>
        <taxon>Eukaryota</taxon>
        <taxon>Metazoa</taxon>
        <taxon>Ecdysozoa</taxon>
        <taxon>Arthropoda</taxon>
        <taxon>Hexapoda</taxon>
        <taxon>Insecta</taxon>
        <taxon>Pterygota</taxon>
        <taxon>Neoptera</taxon>
        <taxon>Endopterygota</taxon>
        <taxon>Diptera</taxon>
        <taxon>Brachycera</taxon>
        <taxon>Muscomorpha</taxon>
        <taxon>Tephritoidea</taxon>
        <taxon>Tephritidae</taxon>
        <taxon>Bactrocera</taxon>
        <taxon>Bactrocera</taxon>
    </lineage>
</organism>
<name>A0A034W2T2_BACDO</name>
<dbReference type="GO" id="GO:0006914">
    <property type="term" value="P:autophagy"/>
    <property type="evidence" value="ECO:0007669"/>
    <property type="project" value="InterPro"/>
</dbReference>
<dbReference type="Gene3D" id="1.20.58.80">
    <property type="entry name" value="Phosphotransferase system, lactose/cellobiose-type IIA subunit"/>
    <property type="match status" value="1"/>
</dbReference>
<evidence type="ECO:0000313" key="1">
    <source>
        <dbReference type="EMBL" id="JAC48083.1"/>
    </source>
</evidence>
<dbReference type="SUPFAM" id="SSF140361">
    <property type="entry name" value="MIT domain-like"/>
    <property type="match status" value="1"/>
</dbReference>
<dbReference type="AlphaFoldDB" id="A0A034W2T2"/>
<dbReference type="PANTHER" id="PTHR14964:SF2">
    <property type="entry name" value="NUCLEAR RECEPTOR-BINDING FACTOR 2"/>
    <property type="match status" value="1"/>
</dbReference>